<name>A0A922L940_DERFA</name>
<sequence>MYRLSLLKARCLWPRMLISSIIINIGVQIVYIESNNAYYIEQCMTKIIEEVQPCSERAIQNWNLNHSYFVPSKLSTCCANWQVYECFIQAALTGCTLFEFQAIVNNMTMDAILLQRNNCSRFKYHSEVCSSYNSGWMNDHHCHHIMIISMASLSMVSFYLTPIY</sequence>
<evidence type="ECO:0000313" key="3">
    <source>
        <dbReference type="Proteomes" id="UP000790347"/>
    </source>
</evidence>
<dbReference type="EMBL" id="ASGP02000001">
    <property type="protein sequence ID" value="KAH9526838.1"/>
    <property type="molecule type" value="Genomic_DNA"/>
</dbReference>
<dbReference type="Proteomes" id="UP000828236">
    <property type="component" value="Unassembled WGS sequence"/>
</dbReference>
<reference evidence="2" key="4">
    <citation type="journal article" date="2022" name="Res Sq">
        <title>Comparative Genomics Reveals Insights into the Divergent Evolution of Astigmatic Mites and Household Pest Adaptations.</title>
        <authorList>
            <person name="Xiong Q."/>
            <person name="Wan A.T.-Y."/>
            <person name="Liu X.-Y."/>
            <person name="Fung C.S.-H."/>
            <person name="Xiao X."/>
            <person name="Malainual N."/>
            <person name="Hou J."/>
            <person name="Wang L."/>
            <person name="Wang M."/>
            <person name="Yang K."/>
            <person name="Cui Y."/>
            <person name="Leung E."/>
            <person name="Nong W."/>
            <person name="Shin S.-K."/>
            <person name="Au S."/>
            <person name="Jeong K.Y."/>
            <person name="Chew F.T."/>
            <person name="Hui J."/>
            <person name="Leung T.F."/>
            <person name="Tungtrongchitr A."/>
            <person name="Zhong N."/>
            <person name="Liu Z."/>
            <person name="Tsui S."/>
        </authorList>
    </citation>
    <scope>NUCLEOTIDE SEQUENCE</scope>
    <source>
        <strain evidence="2">Derf</strain>
        <tissue evidence="2">Whole organism</tissue>
    </source>
</reference>
<keyword evidence="3" id="KW-1185">Reference proteome</keyword>
<reference evidence="1" key="3">
    <citation type="journal article" date="2021" name="World Allergy Organ. J.">
        <title>Chromosome-level assembly of Dermatophagoides farinae genome and transcriptome reveals two novel allergens Der f 37 and Der f 39.</title>
        <authorList>
            <person name="Chen J."/>
            <person name="Cai Z."/>
            <person name="Fan D."/>
            <person name="Hu J."/>
            <person name="Hou Y."/>
            <person name="He Y."/>
            <person name="Zhang Z."/>
            <person name="Zhao Z."/>
            <person name="Gao P."/>
            <person name="Hu W."/>
            <person name="Sun J."/>
            <person name="Li J."/>
            <person name="Ji K."/>
        </authorList>
    </citation>
    <scope>NUCLEOTIDE SEQUENCE</scope>
    <source>
        <strain evidence="1">JKM2019</strain>
    </source>
</reference>
<organism evidence="2 3">
    <name type="scientific">Dermatophagoides farinae</name>
    <name type="common">American house dust mite</name>
    <dbReference type="NCBI Taxonomy" id="6954"/>
    <lineage>
        <taxon>Eukaryota</taxon>
        <taxon>Metazoa</taxon>
        <taxon>Ecdysozoa</taxon>
        <taxon>Arthropoda</taxon>
        <taxon>Chelicerata</taxon>
        <taxon>Arachnida</taxon>
        <taxon>Acari</taxon>
        <taxon>Acariformes</taxon>
        <taxon>Sarcoptiformes</taxon>
        <taxon>Astigmata</taxon>
        <taxon>Psoroptidia</taxon>
        <taxon>Analgoidea</taxon>
        <taxon>Pyroglyphidae</taxon>
        <taxon>Dermatophagoidinae</taxon>
        <taxon>Dermatophagoides</taxon>
    </lineage>
</organism>
<accession>A0A922L940</accession>
<proteinExistence type="predicted"/>
<dbReference type="Proteomes" id="UP000790347">
    <property type="component" value="Unassembled WGS sequence"/>
</dbReference>
<reference evidence="2" key="1">
    <citation type="submission" date="2013-05" db="EMBL/GenBank/DDBJ databases">
        <authorList>
            <person name="Yim A.K.Y."/>
            <person name="Chan T.F."/>
            <person name="Ji K.M."/>
            <person name="Liu X.Y."/>
            <person name="Zhou J.W."/>
            <person name="Li R.Q."/>
            <person name="Yang K.Y."/>
            <person name="Li J."/>
            <person name="Li M."/>
            <person name="Law P.T.W."/>
            <person name="Wu Y.L."/>
            <person name="Cai Z.L."/>
            <person name="Qin H."/>
            <person name="Bao Y."/>
            <person name="Leung R.K.K."/>
            <person name="Ng P.K.S."/>
            <person name="Zou J."/>
            <person name="Zhong X.J."/>
            <person name="Ran P.X."/>
            <person name="Zhong N.S."/>
            <person name="Liu Z.G."/>
            <person name="Tsui S.K.W."/>
        </authorList>
    </citation>
    <scope>NUCLEOTIDE SEQUENCE</scope>
    <source>
        <strain evidence="2">Derf</strain>
        <tissue evidence="2">Whole organism</tissue>
    </source>
</reference>
<gene>
    <name evidence="2" type="ORF">DERF_000896</name>
    <name evidence="1" type="ORF">HUG17_4165</name>
</gene>
<evidence type="ECO:0000313" key="1">
    <source>
        <dbReference type="EMBL" id="KAH7641121.1"/>
    </source>
</evidence>
<comment type="caution">
    <text evidence="2">The sequence shown here is derived from an EMBL/GenBank/DDBJ whole genome shotgun (WGS) entry which is preliminary data.</text>
</comment>
<dbReference type="EMBL" id="SDOV01000004">
    <property type="protein sequence ID" value="KAH7641121.1"/>
    <property type="molecule type" value="Genomic_DNA"/>
</dbReference>
<evidence type="ECO:0000313" key="2">
    <source>
        <dbReference type="EMBL" id="KAH9526838.1"/>
    </source>
</evidence>
<protein>
    <submittedName>
        <fullName evidence="2">Uncharacterized protein</fullName>
    </submittedName>
</protein>
<dbReference type="AlphaFoldDB" id="A0A922L940"/>
<dbReference type="OrthoDB" id="6503411at2759"/>
<reference evidence="1" key="2">
    <citation type="submission" date="2020-06" db="EMBL/GenBank/DDBJ databases">
        <authorList>
            <person name="Ji K."/>
            <person name="Li J."/>
        </authorList>
    </citation>
    <scope>NUCLEOTIDE SEQUENCE</scope>
    <source>
        <strain evidence="1">JKM2019</strain>
        <tissue evidence="1">Whole body</tissue>
    </source>
</reference>